<dbReference type="Pfam" id="PF13472">
    <property type="entry name" value="Lipase_GDSL_2"/>
    <property type="match status" value="1"/>
</dbReference>
<dbReference type="RefSeq" id="WP_084060904.1">
    <property type="nucleotide sequence ID" value="NZ_FWXO01000002.1"/>
</dbReference>
<dbReference type="Proteomes" id="UP000192360">
    <property type="component" value="Unassembled WGS sequence"/>
</dbReference>
<dbReference type="AlphaFoldDB" id="A0A1W1ZV39"/>
<gene>
    <name evidence="3" type="ORF">SAMN05660703_1553</name>
</gene>
<sequence length="230" mass="25871">MKKLFLKLSTLFLFMSAPLQSQDWPNFERYKAENEKIGLPAAHENRVVFMGNSITQGWKDYGNPELFSDSTSYINRGIGGQTTPQMLVRFRADVIALKPKAVVILAGINDIAENTGPTTLKMIQDNIISMVELAQANKIKVILSSILPANKFPWRPSIYPADKVIEMNIFLKDYAEKNNCIYLDYYTALVDDNKGMKAEYSEDGVHPTIAGYDIMTPLVIEAINKALLQE</sequence>
<dbReference type="CDD" id="cd04501">
    <property type="entry name" value="SGNH_hydrolase_like_4"/>
    <property type="match status" value="1"/>
</dbReference>
<name>A0A1W1ZV39_9FLAO</name>
<dbReference type="STRING" id="504486.SAMN05660703_1553"/>
<evidence type="ECO:0000313" key="3">
    <source>
        <dbReference type="EMBL" id="SMC52112.1"/>
    </source>
</evidence>
<protein>
    <submittedName>
        <fullName evidence="3">Lysophospholipase L1</fullName>
    </submittedName>
</protein>
<dbReference type="SUPFAM" id="SSF52266">
    <property type="entry name" value="SGNH hydrolase"/>
    <property type="match status" value="1"/>
</dbReference>
<dbReference type="Gene3D" id="3.40.50.1110">
    <property type="entry name" value="SGNH hydrolase"/>
    <property type="match status" value="1"/>
</dbReference>
<proteinExistence type="predicted"/>
<feature type="signal peptide" evidence="1">
    <location>
        <begin position="1"/>
        <end position="21"/>
    </location>
</feature>
<accession>A0A1W1ZV39</accession>
<dbReference type="EMBL" id="FWXO01000002">
    <property type="protein sequence ID" value="SMC52112.1"/>
    <property type="molecule type" value="Genomic_DNA"/>
</dbReference>
<organism evidence="3 4">
    <name type="scientific">Cellulophaga tyrosinoxydans</name>
    <dbReference type="NCBI Taxonomy" id="504486"/>
    <lineage>
        <taxon>Bacteria</taxon>
        <taxon>Pseudomonadati</taxon>
        <taxon>Bacteroidota</taxon>
        <taxon>Flavobacteriia</taxon>
        <taxon>Flavobacteriales</taxon>
        <taxon>Flavobacteriaceae</taxon>
        <taxon>Cellulophaga</taxon>
    </lineage>
</organism>
<dbReference type="InterPro" id="IPR051532">
    <property type="entry name" value="Ester_Hydrolysis_Enzymes"/>
</dbReference>
<keyword evidence="1" id="KW-0732">Signal</keyword>
<dbReference type="InterPro" id="IPR036514">
    <property type="entry name" value="SGNH_hydro_sf"/>
</dbReference>
<dbReference type="PANTHER" id="PTHR30383:SF5">
    <property type="entry name" value="SGNH HYDROLASE-TYPE ESTERASE DOMAIN-CONTAINING PROTEIN"/>
    <property type="match status" value="1"/>
</dbReference>
<evidence type="ECO:0000259" key="2">
    <source>
        <dbReference type="Pfam" id="PF13472"/>
    </source>
</evidence>
<keyword evidence="4" id="KW-1185">Reference proteome</keyword>
<feature type="domain" description="SGNH hydrolase-type esterase" evidence="2">
    <location>
        <begin position="49"/>
        <end position="214"/>
    </location>
</feature>
<feature type="chain" id="PRO_5012506596" evidence="1">
    <location>
        <begin position="22"/>
        <end position="230"/>
    </location>
</feature>
<evidence type="ECO:0000313" key="4">
    <source>
        <dbReference type="Proteomes" id="UP000192360"/>
    </source>
</evidence>
<evidence type="ECO:0000256" key="1">
    <source>
        <dbReference type="SAM" id="SignalP"/>
    </source>
</evidence>
<dbReference type="PANTHER" id="PTHR30383">
    <property type="entry name" value="THIOESTERASE 1/PROTEASE 1/LYSOPHOSPHOLIPASE L1"/>
    <property type="match status" value="1"/>
</dbReference>
<dbReference type="GO" id="GO:0004622">
    <property type="term" value="F:phosphatidylcholine lysophospholipase activity"/>
    <property type="evidence" value="ECO:0007669"/>
    <property type="project" value="TreeGrafter"/>
</dbReference>
<reference evidence="3 4" key="1">
    <citation type="submission" date="2017-04" db="EMBL/GenBank/DDBJ databases">
        <authorList>
            <person name="Afonso C.L."/>
            <person name="Miller P.J."/>
            <person name="Scott M.A."/>
            <person name="Spackman E."/>
            <person name="Goraichik I."/>
            <person name="Dimitrov K.M."/>
            <person name="Suarez D.L."/>
            <person name="Swayne D.E."/>
        </authorList>
    </citation>
    <scope>NUCLEOTIDE SEQUENCE [LARGE SCALE GENOMIC DNA]</scope>
    <source>
        <strain evidence="3 4">DSM 21164</strain>
    </source>
</reference>
<dbReference type="InterPro" id="IPR013830">
    <property type="entry name" value="SGNH_hydro"/>
</dbReference>
<dbReference type="OrthoDB" id="9794725at2"/>